<comment type="caution">
    <text evidence="1">The sequence shown here is derived from an EMBL/GenBank/DDBJ whole genome shotgun (WGS) entry which is preliminary data.</text>
</comment>
<name>A0A9W4UHE2_9PLEO</name>
<protein>
    <submittedName>
        <fullName evidence="1">Uncharacterized protein</fullName>
    </submittedName>
</protein>
<proteinExistence type="predicted"/>
<accession>A0A9W4UHE2</accession>
<evidence type="ECO:0000313" key="2">
    <source>
        <dbReference type="Proteomes" id="UP001152607"/>
    </source>
</evidence>
<gene>
    <name evidence="1" type="ORF">PDIGIT_LOCUS7405</name>
</gene>
<sequence length="69" mass="7779">MGRRSLRTHLSYGSVAIKSRARSLIEVRTIGNRIQPNIYLNIVTVTTKLTSLFSPTSAKLERKECSDSR</sequence>
<keyword evidence="2" id="KW-1185">Reference proteome</keyword>
<organism evidence="1 2">
    <name type="scientific">Periconia digitata</name>
    <dbReference type="NCBI Taxonomy" id="1303443"/>
    <lineage>
        <taxon>Eukaryota</taxon>
        <taxon>Fungi</taxon>
        <taxon>Dikarya</taxon>
        <taxon>Ascomycota</taxon>
        <taxon>Pezizomycotina</taxon>
        <taxon>Dothideomycetes</taxon>
        <taxon>Pleosporomycetidae</taxon>
        <taxon>Pleosporales</taxon>
        <taxon>Massarineae</taxon>
        <taxon>Periconiaceae</taxon>
        <taxon>Periconia</taxon>
    </lineage>
</organism>
<reference evidence="1" key="1">
    <citation type="submission" date="2023-01" db="EMBL/GenBank/DDBJ databases">
        <authorList>
            <person name="Van Ghelder C."/>
            <person name="Rancurel C."/>
        </authorList>
    </citation>
    <scope>NUCLEOTIDE SEQUENCE</scope>
    <source>
        <strain evidence="1">CNCM I-4278</strain>
    </source>
</reference>
<dbReference type="EMBL" id="CAOQHR010000005">
    <property type="protein sequence ID" value="CAI6334348.1"/>
    <property type="molecule type" value="Genomic_DNA"/>
</dbReference>
<evidence type="ECO:0000313" key="1">
    <source>
        <dbReference type="EMBL" id="CAI6334348.1"/>
    </source>
</evidence>
<dbReference type="AlphaFoldDB" id="A0A9W4UHE2"/>
<dbReference type="Proteomes" id="UP001152607">
    <property type="component" value="Unassembled WGS sequence"/>
</dbReference>